<dbReference type="SUPFAM" id="SSF46689">
    <property type="entry name" value="Homeodomain-like"/>
    <property type="match status" value="1"/>
</dbReference>
<keyword evidence="5" id="KW-1185">Reference proteome</keyword>
<proteinExistence type="predicted"/>
<feature type="domain" description="HTH tetR-type" evidence="3">
    <location>
        <begin position="20"/>
        <end position="80"/>
    </location>
</feature>
<dbReference type="Gene3D" id="1.10.357.10">
    <property type="entry name" value="Tetracycline Repressor, domain 2"/>
    <property type="match status" value="1"/>
</dbReference>
<dbReference type="PANTHER" id="PTHR30055:SF239">
    <property type="entry name" value="TRANSCRIPTIONAL REGULATORY PROTEIN"/>
    <property type="match status" value="1"/>
</dbReference>
<evidence type="ECO:0000256" key="2">
    <source>
        <dbReference type="PROSITE-ProRule" id="PRU00335"/>
    </source>
</evidence>
<evidence type="ECO:0000313" key="4">
    <source>
        <dbReference type="EMBL" id="BBY29366.1"/>
    </source>
</evidence>
<dbReference type="AlphaFoldDB" id="A0A7I7QTZ7"/>
<evidence type="ECO:0000259" key="3">
    <source>
        <dbReference type="PROSITE" id="PS50977"/>
    </source>
</evidence>
<evidence type="ECO:0000256" key="1">
    <source>
        <dbReference type="ARBA" id="ARBA00023125"/>
    </source>
</evidence>
<dbReference type="GO" id="GO:0000976">
    <property type="term" value="F:transcription cis-regulatory region binding"/>
    <property type="evidence" value="ECO:0007669"/>
    <property type="project" value="TreeGrafter"/>
</dbReference>
<dbReference type="InterPro" id="IPR001647">
    <property type="entry name" value="HTH_TetR"/>
</dbReference>
<dbReference type="GO" id="GO:0003700">
    <property type="term" value="F:DNA-binding transcription factor activity"/>
    <property type="evidence" value="ECO:0007669"/>
    <property type="project" value="TreeGrafter"/>
</dbReference>
<dbReference type="InterPro" id="IPR009057">
    <property type="entry name" value="Homeodomain-like_sf"/>
</dbReference>
<dbReference type="KEGG" id="msei:MSEDJ_34620"/>
<evidence type="ECO:0000313" key="5">
    <source>
        <dbReference type="Proteomes" id="UP000467193"/>
    </source>
</evidence>
<sequence length="203" mass="21852">MELGPYGTVRAMPTKGPSGTVTRADWAAAALVALRAGGPSAVRVEAIARTLGVSKGSFYWHFADRRELLETAIAAWEAESTEAIIAESERGEDAADKLRRLVSRVTRSFDGDVAPGELMLYLEAEREGVRESVERVVDRRLDYVAALLVELGHDEAEAQRRAALAITVVVGAYQLVIGAPGPMSRRSLSHGAFADTLFGALTR</sequence>
<dbReference type="EMBL" id="AP022588">
    <property type="protein sequence ID" value="BBY29366.1"/>
    <property type="molecule type" value="Genomic_DNA"/>
</dbReference>
<reference evidence="4 5" key="1">
    <citation type="journal article" date="2019" name="Emerg. Microbes Infect.">
        <title>Comprehensive subspecies identification of 175 nontuberculous mycobacteria species based on 7547 genomic profiles.</title>
        <authorList>
            <person name="Matsumoto Y."/>
            <person name="Kinjo T."/>
            <person name="Motooka D."/>
            <person name="Nabeya D."/>
            <person name="Jung N."/>
            <person name="Uechi K."/>
            <person name="Horii T."/>
            <person name="Iida T."/>
            <person name="Fujita J."/>
            <person name="Nakamura S."/>
        </authorList>
    </citation>
    <scope>NUCLEOTIDE SEQUENCE [LARGE SCALE GENOMIC DNA]</scope>
    <source>
        <strain evidence="4 5">JCM 17899</strain>
    </source>
</reference>
<dbReference type="PANTHER" id="PTHR30055">
    <property type="entry name" value="HTH-TYPE TRANSCRIPTIONAL REGULATOR RUTR"/>
    <property type="match status" value="1"/>
</dbReference>
<organism evidence="4 5">
    <name type="scientific">Mycolicibacterium sediminis</name>
    <dbReference type="NCBI Taxonomy" id="1286180"/>
    <lineage>
        <taxon>Bacteria</taxon>
        <taxon>Bacillati</taxon>
        <taxon>Actinomycetota</taxon>
        <taxon>Actinomycetes</taxon>
        <taxon>Mycobacteriales</taxon>
        <taxon>Mycobacteriaceae</taxon>
        <taxon>Mycolicibacterium</taxon>
    </lineage>
</organism>
<dbReference type="Pfam" id="PF00440">
    <property type="entry name" value="TetR_N"/>
    <property type="match status" value="1"/>
</dbReference>
<keyword evidence="1 2" id="KW-0238">DNA-binding</keyword>
<feature type="DNA-binding region" description="H-T-H motif" evidence="2">
    <location>
        <begin position="43"/>
        <end position="62"/>
    </location>
</feature>
<protein>
    <submittedName>
        <fullName evidence="4">TetR family transcriptional regulator</fullName>
    </submittedName>
</protein>
<name>A0A7I7QTZ7_9MYCO</name>
<accession>A0A7I7QTZ7</accession>
<dbReference type="InterPro" id="IPR050109">
    <property type="entry name" value="HTH-type_TetR-like_transc_reg"/>
</dbReference>
<dbReference type="PROSITE" id="PS50977">
    <property type="entry name" value="HTH_TETR_2"/>
    <property type="match status" value="1"/>
</dbReference>
<gene>
    <name evidence="4" type="ORF">MSEDJ_34620</name>
</gene>
<dbReference type="Proteomes" id="UP000467193">
    <property type="component" value="Chromosome"/>
</dbReference>